<sequence>MPVWGLWKMISFTSMRKERILRCWGIILPVALLIYIMLCRFLPGCARGYADYVYPNVSFVLSAVSSVIPVSWEEIMAVVVVSLMIFIPVMARRRGEGWLVIFRRLTLLVLWIIIWFYMAWGLNYFRPSLYARCNLRPVEYEEEVFMKFLDVYTEGLNASFTHDTGIEKEEVETIVKRNYAGLSSCYGLARPQPWQHIKHFGFTPLYSSVGVLGAMGPFFAEAQVNEDVLPEQYPFTMAHEFAHLLGVGSEAEANYFAFLVCMQSDSDAMRYSGYFSLLPYVAVSARKLLSDDRFQEWGKTVRPEIWQDYEVKQEYWSEKYSPLLGGMQDFAYNLFLKGNRVSEGKKNYGRVVELLIAASYNREKGEFEDWGREVSVALP</sequence>
<feature type="transmembrane region" description="Helical" evidence="1">
    <location>
        <begin position="21"/>
        <end position="43"/>
    </location>
</feature>
<proteinExistence type="predicted"/>
<dbReference type="Proteomes" id="UP000017831">
    <property type="component" value="Unassembled WGS sequence"/>
</dbReference>
<dbReference type="eggNOG" id="ENOG502Z7T3">
    <property type="taxonomic scope" value="Bacteria"/>
</dbReference>
<comment type="caution">
    <text evidence="2">The sequence shown here is derived from an EMBL/GenBank/DDBJ whole genome shotgun (WGS) entry which is preliminary data.</text>
</comment>
<name>U6RBY0_9BACT</name>
<evidence type="ECO:0000256" key="1">
    <source>
        <dbReference type="SAM" id="Phobius"/>
    </source>
</evidence>
<keyword evidence="3" id="KW-1185">Reference proteome</keyword>
<keyword evidence="1" id="KW-1133">Transmembrane helix</keyword>
<dbReference type="AlphaFoldDB" id="U6RBY0"/>
<evidence type="ECO:0000313" key="3">
    <source>
        <dbReference type="Proteomes" id="UP000017831"/>
    </source>
</evidence>
<evidence type="ECO:0000313" key="2">
    <source>
        <dbReference type="EMBL" id="EOA53970.1"/>
    </source>
</evidence>
<dbReference type="InterPro" id="IPR024294">
    <property type="entry name" value="DUF3810"/>
</dbReference>
<dbReference type="STRING" id="1121098.HMPREF1534_02442"/>
<dbReference type="Pfam" id="PF12725">
    <property type="entry name" value="DUF3810"/>
    <property type="match status" value="1"/>
</dbReference>
<dbReference type="EMBL" id="AQHY01000028">
    <property type="protein sequence ID" value="EOA53970.1"/>
    <property type="molecule type" value="Genomic_DNA"/>
</dbReference>
<gene>
    <name evidence="2" type="ORF">HMPREF1534_02442</name>
</gene>
<organism evidence="2 3">
    <name type="scientific">Phocaeicola massiliensis B84634 = Timone 84634 = DSM 17679 = JCM 13223</name>
    <dbReference type="NCBI Taxonomy" id="1121098"/>
    <lineage>
        <taxon>Bacteria</taxon>
        <taxon>Pseudomonadati</taxon>
        <taxon>Bacteroidota</taxon>
        <taxon>Bacteroidia</taxon>
        <taxon>Bacteroidales</taxon>
        <taxon>Bacteroidaceae</taxon>
        <taxon>Phocaeicola</taxon>
    </lineage>
</organism>
<keyword evidence="1" id="KW-0472">Membrane</keyword>
<reference evidence="2 3" key="1">
    <citation type="submission" date="2013-04" db="EMBL/GenBank/DDBJ databases">
        <title>The Genome Sequence of Bacteroides massiliensis DSM 17679.</title>
        <authorList>
            <consortium name="The Broad Institute Genomics Platform"/>
            <person name="Earl A."/>
            <person name="Ward D."/>
            <person name="Feldgarden M."/>
            <person name="Gevers D."/>
            <person name="Martens E."/>
            <person name="Fenner L."/>
            <person name="Roux V."/>
            <person name="Mallet M.N."/>
            <person name="Raoult D."/>
            <person name="Walker B."/>
            <person name="Young S."/>
            <person name="Zeng Q."/>
            <person name="Gargeya S."/>
            <person name="Fitzgerald M."/>
            <person name="Haas B."/>
            <person name="Abouelleil A."/>
            <person name="Allen A.W."/>
            <person name="Alvarado L."/>
            <person name="Arachchi H.M."/>
            <person name="Berlin A.M."/>
            <person name="Chapman S.B."/>
            <person name="Gainer-Dewar J."/>
            <person name="Goldberg J."/>
            <person name="Griggs A."/>
            <person name="Gujja S."/>
            <person name="Hansen M."/>
            <person name="Howarth C."/>
            <person name="Imamovic A."/>
            <person name="Ireland A."/>
            <person name="Larimer J."/>
            <person name="McCowan C."/>
            <person name="Murphy C."/>
            <person name="Pearson M."/>
            <person name="Poon T.W."/>
            <person name="Priest M."/>
            <person name="Roberts A."/>
            <person name="Saif S."/>
            <person name="Shea T."/>
            <person name="Sisk P."/>
            <person name="Sykes S."/>
            <person name="Wortman J."/>
            <person name="Nusbaum C."/>
            <person name="Birren B."/>
        </authorList>
    </citation>
    <scope>NUCLEOTIDE SEQUENCE [LARGE SCALE GENOMIC DNA]</scope>
    <source>
        <strain evidence="3">B84634 / Timone 84634 / DSM 17679 / JCM 13223</strain>
    </source>
</reference>
<keyword evidence="1" id="KW-0812">Transmembrane</keyword>
<protein>
    <recommendedName>
        <fullName evidence="4">DUF3810 domain-containing protein</fullName>
    </recommendedName>
</protein>
<accession>U6RBY0</accession>
<feature type="transmembrane region" description="Helical" evidence="1">
    <location>
        <begin position="63"/>
        <end position="89"/>
    </location>
</feature>
<dbReference type="HOGENOM" id="CLU_052630_0_0_10"/>
<feature type="transmembrane region" description="Helical" evidence="1">
    <location>
        <begin position="101"/>
        <end position="120"/>
    </location>
</feature>
<evidence type="ECO:0008006" key="4">
    <source>
        <dbReference type="Google" id="ProtNLM"/>
    </source>
</evidence>
<dbReference type="PATRIC" id="fig|1121098.3.peg.2473"/>